<name>A0A9N8DNV7_9STRA</name>
<feature type="region of interest" description="Disordered" evidence="1">
    <location>
        <begin position="133"/>
        <end position="167"/>
    </location>
</feature>
<evidence type="ECO:0000256" key="1">
    <source>
        <dbReference type="SAM" id="MobiDB-lite"/>
    </source>
</evidence>
<sequence>MSSPSHNNQDDKGGDKNSDRDSSERDEVVEALVALLPMEMKNVLDDTILCKMQNLLRVLRTNAPNKLSRLDQEKTRAAILLDYAVQSERKVVLFPTTSSMMKALGIDPSELETFQALRDTIVTLLEAKPPANIIDSRKRTRGDDEPAEEEEQPQLKQHKTSDAKEEEVDFTLLLSDHQRLPITKSQSEKLQESCAFFRNAFRHGTKECQQRIIAKPDWTLEVAKSIVELTLHGKLPVPTATNGGSYAPLKEAADQILLPIRVSHPISGRDIREDCQLVQLMAESWKAAKTVFTMDMTIRNQKLLRNNNNNNNNQIGEVWGDLLTAGTVFVDSTTTEEQQSASQQLQQDGIVMKLTPSSTTTEEEPTLVPPADMLSVGSFAPLSISIYHTCVQLSNSLRNRRRPLQETNNRPACMAMPLYLGGKQWLANQFPDLEFLTIEANNVPNVLHMTRVTSEFTDLQKVLRAARDLIAPVNLTKLCYLLVPDPDVAVLGKLIRACQACPENPGTIGWDLEKNQFCTLKTLRDTQFILDTLANTSTSRDGDADSTIRLINVDMTSAPAWLAY</sequence>
<gene>
    <name evidence="2" type="ORF">SEMRO_252_G099550.1</name>
</gene>
<evidence type="ECO:0000313" key="3">
    <source>
        <dbReference type="Proteomes" id="UP001153069"/>
    </source>
</evidence>
<dbReference type="EMBL" id="CAICTM010000251">
    <property type="protein sequence ID" value="CAB9506047.1"/>
    <property type="molecule type" value="Genomic_DNA"/>
</dbReference>
<keyword evidence="3" id="KW-1185">Reference proteome</keyword>
<proteinExistence type="predicted"/>
<evidence type="ECO:0000313" key="2">
    <source>
        <dbReference type="EMBL" id="CAB9506047.1"/>
    </source>
</evidence>
<comment type="caution">
    <text evidence="2">The sequence shown here is derived from an EMBL/GenBank/DDBJ whole genome shotgun (WGS) entry which is preliminary data.</text>
</comment>
<reference evidence="2" key="1">
    <citation type="submission" date="2020-06" db="EMBL/GenBank/DDBJ databases">
        <authorList>
            <consortium name="Plant Systems Biology data submission"/>
        </authorList>
    </citation>
    <scope>NUCLEOTIDE SEQUENCE</scope>
    <source>
        <strain evidence="2">D6</strain>
    </source>
</reference>
<organism evidence="2 3">
    <name type="scientific">Seminavis robusta</name>
    <dbReference type="NCBI Taxonomy" id="568900"/>
    <lineage>
        <taxon>Eukaryota</taxon>
        <taxon>Sar</taxon>
        <taxon>Stramenopiles</taxon>
        <taxon>Ochrophyta</taxon>
        <taxon>Bacillariophyta</taxon>
        <taxon>Bacillariophyceae</taxon>
        <taxon>Bacillariophycidae</taxon>
        <taxon>Naviculales</taxon>
        <taxon>Naviculaceae</taxon>
        <taxon>Seminavis</taxon>
    </lineage>
</organism>
<protein>
    <submittedName>
        <fullName evidence="2">Uncharacterized protein</fullName>
    </submittedName>
</protein>
<feature type="compositionally biased region" description="Basic and acidic residues" evidence="1">
    <location>
        <begin position="8"/>
        <end position="24"/>
    </location>
</feature>
<dbReference type="AlphaFoldDB" id="A0A9N8DNV7"/>
<feature type="region of interest" description="Disordered" evidence="1">
    <location>
        <begin position="1"/>
        <end position="24"/>
    </location>
</feature>
<dbReference type="Proteomes" id="UP001153069">
    <property type="component" value="Unassembled WGS sequence"/>
</dbReference>
<accession>A0A9N8DNV7</accession>
<feature type="compositionally biased region" description="Basic and acidic residues" evidence="1">
    <location>
        <begin position="135"/>
        <end position="144"/>
    </location>
</feature>